<dbReference type="PANTHER" id="PTHR43736:SF4">
    <property type="entry name" value="SLR1690 PROTEIN"/>
    <property type="match status" value="1"/>
</dbReference>
<dbReference type="GO" id="GO:0035539">
    <property type="term" value="F:8-oxo-7,8-dihydrodeoxyguanosine triphosphate pyrophosphatase activity"/>
    <property type="evidence" value="ECO:0007669"/>
    <property type="project" value="UniProtKB-EC"/>
</dbReference>
<evidence type="ECO:0000313" key="4">
    <source>
        <dbReference type="EMBL" id="MBB5034877.1"/>
    </source>
</evidence>
<dbReference type="CDD" id="cd18873">
    <property type="entry name" value="NUDIX_NadM_like"/>
    <property type="match status" value="1"/>
</dbReference>
<dbReference type="InterPro" id="IPR000086">
    <property type="entry name" value="NUDIX_hydrolase_dom"/>
</dbReference>
<dbReference type="Proteomes" id="UP000590740">
    <property type="component" value="Unassembled WGS sequence"/>
</dbReference>
<name>A0A7W8DM55_9BACT</name>
<proteinExistence type="inferred from homology"/>
<comment type="caution">
    <text evidence="4">The sequence shown here is derived from an EMBL/GenBank/DDBJ whole genome shotgun (WGS) entry which is preliminary data.</text>
</comment>
<dbReference type="PRINTS" id="PR00502">
    <property type="entry name" value="NUDIXFAMILY"/>
</dbReference>
<sequence>MKHTYEYPRAALTVDCVVFGFDSTQAALQVLLIRRGLAPFKDHWALPGGFVRVEETLDEAARRELEEETNLSTVFLEQLYTFGTVDRDPRERVVSVAYYALTKPADHTTAASTDAAEARWFPVSDLPPLAFDHAEIFATALARLRGKLRYEPVGFELLPPKFTLTQLQRLYESVLGTPLDKRNFRKKVLSHDLLVPLKETHREGTHRPAQLFRFDPVRYEKLKKKGFLFEI</sequence>
<dbReference type="InterPro" id="IPR054105">
    <property type="entry name" value="WHD_NrtR"/>
</dbReference>
<dbReference type="Gene3D" id="1.10.10.10">
    <property type="entry name" value="Winged helix-like DNA-binding domain superfamily/Winged helix DNA-binding domain"/>
    <property type="match status" value="1"/>
</dbReference>
<dbReference type="EMBL" id="JACHIG010000012">
    <property type="protein sequence ID" value="MBB5034877.1"/>
    <property type="molecule type" value="Genomic_DNA"/>
</dbReference>
<dbReference type="PROSITE" id="PS00893">
    <property type="entry name" value="NUDIX_BOX"/>
    <property type="match status" value="1"/>
</dbReference>
<dbReference type="InterPro" id="IPR020476">
    <property type="entry name" value="Nudix_hydrolase"/>
</dbReference>
<dbReference type="InterPro" id="IPR036390">
    <property type="entry name" value="WH_DNA-bd_sf"/>
</dbReference>
<evidence type="ECO:0000259" key="3">
    <source>
        <dbReference type="PROSITE" id="PS51462"/>
    </source>
</evidence>
<dbReference type="InterPro" id="IPR036388">
    <property type="entry name" value="WH-like_DNA-bd_sf"/>
</dbReference>
<dbReference type="Pfam" id="PF00293">
    <property type="entry name" value="NUDIX"/>
    <property type="match status" value="1"/>
</dbReference>
<dbReference type="PROSITE" id="PS51462">
    <property type="entry name" value="NUDIX"/>
    <property type="match status" value="1"/>
</dbReference>
<dbReference type="AlphaFoldDB" id="A0A7W8DM55"/>
<dbReference type="SUPFAM" id="SSF46785">
    <property type="entry name" value="Winged helix' DNA-binding domain"/>
    <property type="match status" value="1"/>
</dbReference>
<evidence type="ECO:0000256" key="1">
    <source>
        <dbReference type="ARBA" id="ARBA00022801"/>
    </source>
</evidence>
<reference evidence="4 5" key="1">
    <citation type="submission" date="2020-08" db="EMBL/GenBank/DDBJ databases">
        <title>Genomic Encyclopedia of Type Strains, Phase IV (KMG-IV): sequencing the most valuable type-strain genomes for metagenomic binning, comparative biology and taxonomic classification.</title>
        <authorList>
            <person name="Goeker M."/>
        </authorList>
    </citation>
    <scope>NUCLEOTIDE SEQUENCE [LARGE SCALE GENOMIC DNA]</scope>
    <source>
        <strain evidence="4 5">DSM 12252</strain>
    </source>
</reference>
<dbReference type="Pfam" id="PF21906">
    <property type="entry name" value="WHD_NrtR"/>
    <property type="match status" value="1"/>
</dbReference>
<gene>
    <name evidence="4" type="ORF">HNQ65_004485</name>
</gene>
<accession>A0A7W8DM55</accession>
<evidence type="ECO:0000256" key="2">
    <source>
        <dbReference type="RuleBase" id="RU003476"/>
    </source>
</evidence>
<evidence type="ECO:0000313" key="5">
    <source>
        <dbReference type="Proteomes" id="UP000590740"/>
    </source>
</evidence>
<dbReference type="EC" id="3.6.1.55" evidence="4"/>
<dbReference type="Gene3D" id="3.90.79.10">
    <property type="entry name" value="Nucleoside Triphosphate Pyrophosphohydrolase"/>
    <property type="match status" value="1"/>
</dbReference>
<dbReference type="RefSeq" id="WP_184343109.1">
    <property type="nucleotide sequence ID" value="NZ_JACHIG010000012.1"/>
</dbReference>
<protein>
    <submittedName>
        <fullName evidence="4">8-oxo-dGTP diphosphatase</fullName>
        <ecNumber evidence="4">3.6.1.55</ecNumber>
    </submittedName>
</protein>
<keyword evidence="5" id="KW-1185">Reference proteome</keyword>
<feature type="domain" description="Nudix hydrolase" evidence="3">
    <location>
        <begin position="11"/>
        <end position="144"/>
    </location>
</feature>
<dbReference type="PANTHER" id="PTHR43736">
    <property type="entry name" value="ADP-RIBOSE PYROPHOSPHATASE"/>
    <property type="match status" value="1"/>
</dbReference>
<dbReference type="SUPFAM" id="SSF55811">
    <property type="entry name" value="Nudix"/>
    <property type="match status" value="1"/>
</dbReference>
<dbReference type="InterPro" id="IPR020084">
    <property type="entry name" value="NUDIX_hydrolase_CS"/>
</dbReference>
<keyword evidence="1 2" id="KW-0378">Hydrolase</keyword>
<comment type="similarity">
    <text evidence="2">Belongs to the Nudix hydrolase family.</text>
</comment>
<dbReference type="InterPro" id="IPR015797">
    <property type="entry name" value="NUDIX_hydrolase-like_dom_sf"/>
</dbReference>
<organism evidence="4 5">
    <name type="scientific">Prosthecobacter vanneervenii</name>
    <dbReference type="NCBI Taxonomy" id="48466"/>
    <lineage>
        <taxon>Bacteria</taxon>
        <taxon>Pseudomonadati</taxon>
        <taxon>Verrucomicrobiota</taxon>
        <taxon>Verrucomicrobiia</taxon>
        <taxon>Verrucomicrobiales</taxon>
        <taxon>Verrucomicrobiaceae</taxon>
        <taxon>Prosthecobacter</taxon>
    </lineage>
</organism>